<organism evidence="1 2">
    <name type="scientific">Candidatus Propionivibrio dominans</name>
    <dbReference type="NCBI Taxonomy" id="2954373"/>
    <lineage>
        <taxon>Bacteria</taxon>
        <taxon>Pseudomonadati</taxon>
        <taxon>Pseudomonadota</taxon>
        <taxon>Betaproteobacteria</taxon>
        <taxon>Rhodocyclales</taxon>
        <taxon>Rhodocyclaceae</taxon>
        <taxon>Propionivibrio</taxon>
    </lineage>
</organism>
<reference evidence="1" key="1">
    <citation type="submission" date="2020-10" db="EMBL/GenBank/DDBJ databases">
        <title>Connecting structure to function with the recovery of over 1000 high-quality activated sludge metagenome-assembled genomes encoding full-length rRNA genes using long-read sequencing.</title>
        <authorList>
            <person name="Singleton C.M."/>
            <person name="Petriglieri F."/>
            <person name="Kristensen J.M."/>
            <person name="Kirkegaard R.H."/>
            <person name="Michaelsen T.Y."/>
            <person name="Andersen M.H."/>
            <person name="Karst S.M."/>
            <person name="Dueholm M.S."/>
            <person name="Nielsen P.H."/>
            <person name="Albertsen M."/>
        </authorList>
    </citation>
    <scope>NUCLEOTIDE SEQUENCE</scope>
    <source>
        <strain evidence="1">EsbW_18-Q3-R4-48_MAXAC.044</strain>
    </source>
</reference>
<dbReference type="EMBL" id="JADJNC010000014">
    <property type="protein sequence ID" value="MBK7423448.1"/>
    <property type="molecule type" value="Genomic_DNA"/>
</dbReference>
<dbReference type="AlphaFoldDB" id="A0A9D7FCP3"/>
<dbReference type="Proteomes" id="UP000886602">
    <property type="component" value="Unassembled WGS sequence"/>
</dbReference>
<accession>A0A9D7FCP3</accession>
<protein>
    <submittedName>
        <fullName evidence="1">Uncharacterized protein</fullName>
    </submittedName>
</protein>
<gene>
    <name evidence="1" type="ORF">IPJ48_10305</name>
</gene>
<proteinExistence type="predicted"/>
<comment type="caution">
    <text evidence="1">The sequence shown here is derived from an EMBL/GenBank/DDBJ whole genome shotgun (WGS) entry which is preliminary data.</text>
</comment>
<name>A0A9D7FCP3_9RHOO</name>
<evidence type="ECO:0000313" key="2">
    <source>
        <dbReference type="Proteomes" id="UP000886602"/>
    </source>
</evidence>
<evidence type="ECO:0000313" key="1">
    <source>
        <dbReference type="EMBL" id="MBK7423448.1"/>
    </source>
</evidence>
<sequence>MLQFVGVTASVPAVARKVPAMFIPDQGPDRPLVGECGGIDGEGLARCIGHQGASVDNGGHRAIADIPIALQRDAAADGDRLAGAAVAGRMG</sequence>